<dbReference type="RefSeq" id="YP_008436819.1">
    <property type="nucleotide sequence ID" value="NC_022098.1"/>
</dbReference>
<name>S4VWE2_9VIRU</name>
<organism evidence="2 3">
    <name type="scientific">Pandoravirus salinus</name>
    <dbReference type="NCBI Taxonomy" id="1349410"/>
    <lineage>
        <taxon>Viruses</taxon>
        <taxon>Pandoravirus</taxon>
    </lineage>
</organism>
<protein>
    <submittedName>
        <fullName evidence="2">Uncharacterized protein</fullName>
    </submittedName>
</protein>
<evidence type="ECO:0000313" key="2">
    <source>
        <dbReference type="EMBL" id="AGO83756.1"/>
    </source>
</evidence>
<feature type="compositionally biased region" description="Acidic residues" evidence="1">
    <location>
        <begin position="286"/>
        <end position="295"/>
    </location>
</feature>
<proteinExistence type="predicted"/>
<dbReference type="EMBL" id="KC977571">
    <property type="protein sequence ID" value="AGO83756.1"/>
    <property type="molecule type" value="Genomic_DNA"/>
</dbReference>
<sequence length="626" mass="68005">MQRDEPSTGGLGARRREPPAPEAYVVDRYEGEIAGYYLGAPYPVNRNLFDASVPVERRVTLVDTDFGDATAYDAANLINQMARSDYQGAFSQPYWTKGPPGPWLIIGDDSRQRIVQRARRLSTASFILPDPLESTDARAAVGRPGSAAAVAAPPVAEPSESMYVRDPTPTCQILPSGSPYEEVYDFYDPSIERAEFEREVPPTRRVVLRSGNVTTAYDAAQLLRAAKGVGGNWDRTPEQRNYVLLTPTGSCLFGRDDYLELVRRSTATDDNGQDVVAITNQRAQEADEGEAEEEETRLPLASRPAPSVTRVPTLGLSQRMEAPGAALARVPLQQRAPVAAAAARTRRLSRPQPMPLVPTQRAPASRPVPPVVQPQPSQTRQVAAPPANAPQATRTSQAVPFGGATWATRVARAVRGLRQGDLMRLVASPDFVETINDGPLAADMLAETLALRFVIRGDPLPIVLTSLAVRSLGAPPSDQIVDAAIIIDLAKRDALSRIDPLRRAGFDPSDDAIVRSIVERLSGPEPDPEGAVDIINAFPFRDPANYRRVLAAATRLGFLGVVRYVAESVLRDSPITRDEATLLADIATQAGERAIASLFLLQAAPMEPVPVSADYREREREYRGEF</sequence>
<feature type="region of interest" description="Disordered" evidence="1">
    <location>
        <begin position="282"/>
        <end position="309"/>
    </location>
</feature>
<keyword evidence="3" id="KW-1185">Reference proteome</keyword>
<feature type="compositionally biased region" description="Low complexity" evidence="1">
    <location>
        <begin position="374"/>
        <end position="392"/>
    </location>
</feature>
<feature type="region of interest" description="Disordered" evidence="1">
    <location>
        <begin position="345"/>
        <end position="395"/>
    </location>
</feature>
<dbReference type="Proteomes" id="UP000204584">
    <property type="component" value="Segment"/>
</dbReference>
<dbReference type="KEGG" id="vg:16605543"/>
<dbReference type="GeneID" id="16605543"/>
<evidence type="ECO:0000313" key="3">
    <source>
        <dbReference type="Proteomes" id="UP000204584"/>
    </source>
</evidence>
<gene>
    <name evidence="2" type="ORF">psal_cds_223</name>
</gene>
<accession>S4VWE2</accession>
<evidence type="ECO:0000256" key="1">
    <source>
        <dbReference type="SAM" id="MobiDB-lite"/>
    </source>
</evidence>
<reference evidence="2 3" key="1">
    <citation type="journal article" date="2013" name="Science">
        <title>Pandoraviruses: amoeba viruses with genomes up to 2.5 Mb reaching that of parasitic eukaryotes.</title>
        <authorList>
            <person name="Philippe N."/>
            <person name="Legendre M."/>
            <person name="Doutre G."/>
            <person name="Coute Y."/>
            <person name="Poirot O."/>
            <person name="Lescot M."/>
            <person name="Arslan D."/>
            <person name="Seltzer V."/>
            <person name="Bertaux L."/>
            <person name="Bruley C."/>
            <person name="Garin J."/>
            <person name="Claverie J.M."/>
            <person name="Abergel C."/>
        </authorList>
    </citation>
    <scope>NUCLEOTIDE SEQUENCE [LARGE SCALE GENOMIC DNA]</scope>
</reference>